<feature type="chain" id="PRO_5025470063" description="Cyanovirin-N domain-containing protein" evidence="1">
    <location>
        <begin position="26"/>
        <end position="135"/>
    </location>
</feature>
<evidence type="ECO:0008006" key="4">
    <source>
        <dbReference type="Google" id="ProtNLM"/>
    </source>
</evidence>
<sequence>MKFSVLVASALLPLGIMANPGPVEADDVVEARTIERPQHCAIIGGSSTVNCRSGWTTSARVKRTLTRGNAYDFWCVKTGECVTINGAKNCGWHYLRDLDCFVNGHYTDNHCTLARLGGCGNFDLDGEYNSDPFKA</sequence>
<evidence type="ECO:0000313" key="3">
    <source>
        <dbReference type="Proteomes" id="UP000800097"/>
    </source>
</evidence>
<dbReference type="Proteomes" id="UP000800097">
    <property type="component" value="Unassembled WGS sequence"/>
</dbReference>
<dbReference type="AlphaFoldDB" id="A0A6A6J4X8"/>
<dbReference type="GeneID" id="54553205"/>
<dbReference type="OrthoDB" id="2251794at2759"/>
<reference evidence="2" key="1">
    <citation type="journal article" date="2020" name="Stud. Mycol.">
        <title>101 Dothideomycetes genomes: a test case for predicting lifestyles and emergence of pathogens.</title>
        <authorList>
            <person name="Haridas S."/>
            <person name="Albert R."/>
            <person name="Binder M."/>
            <person name="Bloem J."/>
            <person name="Labutti K."/>
            <person name="Salamov A."/>
            <person name="Andreopoulos B."/>
            <person name="Baker S."/>
            <person name="Barry K."/>
            <person name="Bills G."/>
            <person name="Bluhm B."/>
            <person name="Cannon C."/>
            <person name="Castanera R."/>
            <person name="Culley D."/>
            <person name="Daum C."/>
            <person name="Ezra D."/>
            <person name="Gonzalez J."/>
            <person name="Henrissat B."/>
            <person name="Kuo A."/>
            <person name="Liang C."/>
            <person name="Lipzen A."/>
            <person name="Lutzoni F."/>
            <person name="Magnuson J."/>
            <person name="Mondo S."/>
            <person name="Nolan M."/>
            <person name="Ohm R."/>
            <person name="Pangilinan J."/>
            <person name="Park H.-J."/>
            <person name="Ramirez L."/>
            <person name="Alfaro M."/>
            <person name="Sun H."/>
            <person name="Tritt A."/>
            <person name="Yoshinaga Y."/>
            <person name="Zwiers L.-H."/>
            <person name="Turgeon B."/>
            <person name="Goodwin S."/>
            <person name="Spatafora J."/>
            <person name="Crous P."/>
            <person name="Grigoriev I."/>
        </authorList>
    </citation>
    <scope>NUCLEOTIDE SEQUENCE</scope>
    <source>
        <strain evidence="2">CBS 379.55</strain>
    </source>
</reference>
<keyword evidence="1" id="KW-0732">Signal</keyword>
<name>A0A6A6J4X8_WESOR</name>
<evidence type="ECO:0000256" key="1">
    <source>
        <dbReference type="SAM" id="SignalP"/>
    </source>
</evidence>
<gene>
    <name evidence="2" type="ORF">EI97DRAFT_446470</name>
</gene>
<organism evidence="2 3">
    <name type="scientific">Westerdykella ornata</name>
    <dbReference type="NCBI Taxonomy" id="318751"/>
    <lineage>
        <taxon>Eukaryota</taxon>
        <taxon>Fungi</taxon>
        <taxon>Dikarya</taxon>
        <taxon>Ascomycota</taxon>
        <taxon>Pezizomycotina</taxon>
        <taxon>Dothideomycetes</taxon>
        <taxon>Pleosporomycetidae</taxon>
        <taxon>Pleosporales</taxon>
        <taxon>Sporormiaceae</taxon>
        <taxon>Westerdykella</taxon>
    </lineage>
</organism>
<protein>
    <recommendedName>
        <fullName evidence="4">Cyanovirin-N domain-containing protein</fullName>
    </recommendedName>
</protein>
<feature type="signal peptide" evidence="1">
    <location>
        <begin position="1"/>
        <end position="25"/>
    </location>
</feature>
<evidence type="ECO:0000313" key="2">
    <source>
        <dbReference type="EMBL" id="KAF2271640.1"/>
    </source>
</evidence>
<accession>A0A6A6J4X8</accession>
<keyword evidence="3" id="KW-1185">Reference proteome</keyword>
<proteinExistence type="predicted"/>
<dbReference type="EMBL" id="ML986536">
    <property type="protein sequence ID" value="KAF2271640.1"/>
    <property type="molecule type" value="Genomic_DNA"/>
</dbReference>
<dbReference type="RefSeq" id="XP_033649179.1">
    <property type="nucleotide sequence ID" value="XM_033800030.1"/>
</dbReference>